<keyword evidence="5 6" id="KW-0472">Membrane</keyword>
<evidence type="ECO:0000313" key="7">
    <source>
        <dbReference type="EMBL" id="MFA9461202.1"/>
    </source>
</evidence>
<feature type="transmembrane region" description="Helical" evidence="6">
    <location>
        <begin position="443"/>
        <end position="461"/>
    </location>
</feature>
<protein>
    <submittedName>
        <fullName evidence="7">APC family permease</fullName>
    </submittedName>
</protein>
<dbReference type="PANTHER" id="PTHR42770">
    <property type="entry name" value="AMINO ACID TRANSPORTER-RELATED"/>
    <property type="match status" value="1"/>
</dbReference>
<evidence type="ECO:0000256" key="6">
    <source>
        <dbReference type="SAM" id="Phobius"/>
    </source>
</evidence>
<name>A0ABV4TV82_9GAMM</name>
<comment type="caution">
    <text evidence="7">The sequence shown here is derived from an EMBL/GenBank/DDBJ whole genome shotgun (WGS) entry which is preliminary data.</text>
</comment>
<organism evidence="7 8">
    <name type="scientific">Thiohalorhabdus methylotrophus</name>
    <dbReference type="NCBI Taxonomy" id="3242694"/>
    <lineage>
        <taxon>Bacteria</taxon>
        <taxon>Pseudomonadati</taxon>
        <taxon>Pseudomonadota</taxon>
        <taxon>Gammaproteobacteria</taxon>
        <taxon>Thiohalorhabdales</taxon>
        <taxon>Thiohalorhabdaceae</taxon>
        <taxon>Thiohalorhabdus</taxon>
    </lineage>
</organism>
<dbReference type="EMBL" id="JBGUAW010000006">
    <property type="protein sequence ID" value="MFA9461202.1"/>
    <property type="molecule type" value="Genomic_DNA"/>
</dbReference>
<feature type="transmembrane region" description="Helical" evidence="6">
    <location>
        <begin position="396"/>
        <end position="423"/>
    </location>
</feature>
<keyword evidence="4 6" id="KW-1133">Transmembrane helix</keyword>
<evidence type="ECO:0000256" key="1">
    <source>
        <dbReference type="ARBA" id="ARBA00004651"/>
    </source>
</evidence>
<feature type="transmembrane region" description="Helical" evidence="6">
    <location>
        <begin position="193"/>
        <end position="212"/>
    </location>
</feature>
<feature type="transmembrane region" description="Helical" evidence="6">
    <location>
        <begin position="30"/>
        <end position="52"/>
    </location>
</feature>
<evidence type="ECO:0000256" key="2">
    <source>
        <dbReference type="ARBA" id="ARBA00022475"/>
    </source>
</evidence>
<feature type="transmembrane region" description="Helical" evidence="6">
    <location>
        <begin position="102"/>
        <end position="131"/>
    </location>
</feature>
<keyword evidence="3 6" id="KW-0812">Transmembrane</keyword>
<feature type="transmembrane region" description="Helical" evidence="6">
    <location>
        <begin position="334"/>
        <end position="352"/>
    </location>
</feature>
<gene>
    <name evidence="7" type="ORF">ACERLL_10230</name>
</gene>
<accession>A0ABV4TV82</accession>
<dbReference type="Proteomes" id="UP001575181">
    <property type="component" value="Unassembled WGS sequence"/>
</dbReference>
<evidence type="ECO:0000256" key="5">
    <source>
        <dbReference type="ARBA" id="ARBA00023136"/>
    </source>
</evidence>
<dbReference type="InterPro" id="IPR002293">
    <property type="entry name" value="AA/rel_permease1"/>
</dbReference>
<sequence length="542" mass="58487">MASETVAGPTVAAPSGEAHELHRTISWTHAFWVASGVPALVLFSIGAISATVGAPSPLVWFLSVLFGFLQAFTYAEIAGMYPEKSGGASVYGAMAWVRYSKLIAPLSVWCNWFAWSPVLAIGTGLAAGYILTGLFPADAVINTWSMTLVNLAWIKEGLTLRINAQFILGALVLLVVFGMQHHGILRAAKLQKIAALSALIPLLLVGLVPLITGDIPSQNFAPFVPLETVTAGGEVVPGSWDAHGWTLFMGGLFIAAWSAYAFETAVCYTREFKEPEKDTFKSIFYSGLLCIAVYTLVPFSFQGFFGPEGLVAPRIADGTGVAAAMSEMVGGGAVIQNILVVMLILALLLAIMTSMAGSSRTLYQGGLDGWLPRYLGKANQHGAPTNAMWTDLGFNLILLLMSNYVFLLAASNVTYIIFNFLNLNAGWIHRLDRPDWYRPFRCPTWLLGVGVVLSFVNAVLLGVGSGVWGENTLLASVVFAALILPVFWFRHYIQDGGKFPEAEQKELQAEEKVQLRAGYLPYVAIALGIAVVLISRQFAVYS</sequence>
<dbReference type="Pfam" id="PF13520">
    <property type="entry name" value="AA_permease_2"/>
    <property type="match status" value="1"/>
</dbReference>
<feature type="transmembrane region" description="Helical" evidence="6">
    <location>
        <begin position="242"/>
        <end position="262"/>
    </location>
</feature>
<evidence type="ECO:0000256" key="4">
    <source>
        <dbReference type="ARBA" id="ARBA00022989"/>
    </source>
</evidence>
<feature type="transmembrane region" description="Helical" evidence="6">
    <location>
        <begin position="513"/>
        <end position="534"/>
    </location>
</feature>
<feature type="transmembrane region" description="Helical" evidence="6">
    <location>
        <begin position="162"/>
        <end position="181"/>
    </location>
</feature>
<feature type="transmembrane region" description="Helical" evidence="6">
    <location>
        <begin position="283"/>
        <end position="301"/>
    </location>
</feature>
<dbReference type="RefSeq" id="WP_373655988.1">
    <property type="nucleotide sequence ID" value="NZ_JBGUAW010000006.1"/>
</dbReference>
<dbReference type="PANTHER" id="PTHR42770:SF11">
    <property type="entry name" value="INNER MEMBRANE TRANSPORT PROTEIN YBAT"/>
    <property type="match status" value="1"/>
</dbReference>
<dbReference type="Gene3D" id="1.20.1740.10">
    <property type="entry name" value="Amino acid/polyamine transporter I"/>
    <property type="match status" value="1"/>
</dbReference>
<dbReference type="PIRSF" id="PIRSF006060">
    <property type="entry name" value="AA_transporter"/>
    <property type="match status" value="1"/>
</dbReference>
<dbReference type="InterPro" id="IPR050367">
    <property type="entry name" value="APC_superfamily"/>
</dbReference>
<evidence type="ECO:0000256" key="3">
    <source>
        <dbReference type="ARBA" id="ARBA00022692"/>
    </source>
</evidence>
<reference evidence="7 8" key="1">
    <citation type="submission" date="2024-08" db="EMBL/GenBank/DDBJ databases">
        <title>Whole-genome sequencing of halo(alkali)philic microorganisms from hypersaline lakes.</title>
        <authorList>
            <person name="Sorokin D.Y."/>
            <person name="Merkel A.Y."/>
            <person name="Messina E."/>
            <person name="Yakimov M."/>
        </authorList>
    </citation>
    <scope>NUCLEOTIDE SEQUENCE [LARGE SCALE GENOMIC DNA]</scope>
    <source>
        <strain evidence="7 8">Cl-TMA</strain>
    </source>
</reference>
<feature type="transmembrane region" description="Helical" evidence="6">
    <location>
        <begin position="473"/>
        <end position="493"/>
    </location>
</feature>
<keyword evidence="2" id="KW-1003">Cell membrane</keyword>
<comment type="subcellular location">
    <subcellularLocation>
        <location evidence="1">Cell membrane</location>
        <topology evidence="1">Multi-pass membrane protein</topology>
    </subcellularLocation>
</comment>
<evidence type="ECO:0000313" key="8">
    <source>
        <dbReference type="Proteomes" id="UP001575181"/>
    </source>
</evidence>
<feature type="transmembrane region" description="Helical" evidence="6">
    <location>
        <begin position="58"/>
        <end position="81"/>
    </location>
</feature>
<keyword evidence="8" id="KW-1185">Reference proteome</keyword>
<proteinExistence type="predicted"/>